<sequence>MRELDAGAAGAGAGGADASASGMDADGAGASGVGTAEAGSAGTEAPGADTGAVKAGASDWFVREPTPARADGSGSCGCALCSDGPCACGRPIEGAPCPPGEA</sequence>
<feature type="compositionally biased region" description="Low complexity" evidence="1">
    <location>
        <begin position="16"/>
        <end position="48"/>
    </location>
</feature>
<dbReference type="EMBL" id="BAAARJ010000002">
    <property type="protein sequence ID" value="GAA2597421.1"/>
    <property type="molecule type" value="Genomic_DNA"/>
</dbReference>
<comment type="caution">
    <text evidence="2">The sequence shown here is derived from an EMBL/GenBank/DDBJ whole genome shotgun (WGS) entry which is preliminary data.</text>
</comment>
<keyword evidence="3" id="KW-1185">Reference proteome</keyword>
<dbReference type="Proteomes" id="UP001501447">
    <property type="component" value="Unassembled WGS sequence"/>
</dbReference>
<accession>A0ABP6C3K0</accession>
<feature type="region of interest" description="Disordered" evidence="1">
    <location>
        <begin position="1"/>
        <end position="52"/>
    </location>
</feature>
<proteinExistence type="predicted"/>
<name>A0ABP6C3K0_9ACTN</name>
<organism evidence="2 3">
    <name type="scientific">Streptomyces axinellae</name>
    <dbReference type="NCBI Taxonomy" id="552788"/>
    <lineage>
        <taxon>Bacteria</taxon>
        <taxon>Bacillati</taxon>
        <taxon>Actinomycetota</taxon>
        <taxon>Actinomycetes</taxon>
        <taxon>Kitasatosporales</taxon>
        <taxon>Streptomycetaceae</taxon>
        <taxon>Streptomyces</taxon>
    </lineage>
</organism>
<evidence type="ECO:0000313" key="2">
    <source>
        <dbReference type="EMBL" id="GAA2597421.1"/>
    </source>
</evidence>
<evidence type="ECO:0000313" key="3">
    <source>
        <dbReference type="Proteomes" id="UP001501447"/>
    </source>
</evidence>
<protein>
    <submittedName>
        <fullName evidence="2">Uncharacterized protein</fullName>
    </submittedName>
</protein>
<reference evidence="3" key="1">
    <citation type="journal article" date="2019" name="Int. J. Syst. Evol. Microbiol.">
        <title>The Global Catalogue of Microorganisms (GCM) 10K type strain sequencing project: providing services to taxonomists for standard genome sequencing and annotation.</title>
        <authorList>
            <consortium name="The Broad Institute Genomics Platform"/>
            <consortium name="The Broad Institute Genome Sequencing Center for Infectious Disease"/>
            <person name="Wu L."/>
            <person name="Ma J."/>
        </authorList>
    </citation>
    <scope>NUCLEOTIDE SEQUENCE [LARGE SCALE GENOMIC DNA]</scope>
    <source>
        <strain evidence="3">JCM 16373</strain>
    </source>
</reference>
<gene>
    <name evidence="2" type="ORF">GCM10009863_08610</name>
</gene>
<evidence type="ECO:0000256" key="1">
    <source>
        <dbReference type="SAM" id="MobiDB-lite"/>
    </source>
</evidence>